<dbReference type="eggNOG" id="COG2320">
    <property type="taxonomic scope" value="Bacteria"/>
</dbReference>
<evidence type="ECO:0008006" key="3">
    <source>
        <dbReference type="Google" id="ProtNLM"/>
    </source>
</evidence>
<dbReference type="KEGG" id="tbe:Trebr_1040"/>
<dbReference type="STRING" id="906968.Trebr_1040"/>
<dbReference type="PANTHER" id="PTHR34822">
    <property type="entry name" value="GRPB DOMAIN PROTEIN (AFU_ORTHOLOGUE AFUA_1G01530)"/>
    <property type="match status" value="1"/>
</dbReference>
<evidence type="ECO:0000313" key="1">
    <source>
        <dbReference type="EMBL" id="AEE16473.1"/>
    </source>
</evidence>
<dbReference type="OrthoDB" id="9799092at2"/>
<dbReference type="InterPro" id="IPR043519">
    <property type="entry name" value="NT_sf"/>
</dbReference>
<proteinExistence type="predicted"/>
<organism evidence="1 2">
    <name type="scientific">Treponema brennaborense (strain DSM 12168 / CIP 105900 / DD5/3)</name>
    <dbReference type="NCBI Taxonomy" id="906968"/>
    <lineage>
        <taxon>Bacteria</taxon>
        <taxon>Pseudomonadati</taxon>
        <taxon>Spirochaetota</taxon>
        <taxon>Spirochaetia</taxon>
        <taxon>Spirochaetales</taxon>
        <taxon>Treponemataceae</taxon>
        <taxon>Treponema</taxon>
    </lineage>
</organism>
<accession>F4LJZ3</accession>
<dbReference type="HOGENOM" id="CLU_086407_0_0_12"/>
<name>F4LJZ3_TREBD</name>
<dbReference type="AlphaFoldDB" id="F4LJZ3"/>
<reference evidence="2" key="1">
    <citation type="submission" date="2011-04" db="EMBL/GenBank/DDBJ databases">
        <title>The complete genome of Treponema brennaborense DSM 12168.</title>
        <authorList>
            <person name="Lucas S."/>
            <person name="Han J."/>
            <person name="Lapidus A."/>
            <person name="Bruce D."/>
            <person name="Goodwin L."/>
            <person name="Pitluck S."/>
            <person name="Peters L."/>
            <person name="Kyrpides N."/>
            <person name="Mavromatis K."/>
            <person name="Ivanova N."/>
            <person name="Mikhailova N."/>
            <person name="Pagani I."/>
            <person name="Teshima H."/>
            <person name="Detter J.C."/>
            <person name="Tapia R."/>
            <person name="Han C."/>
            <person name="Land M."/>
            <person name="Hauser L."/>
            <person name="Markowitz V."/>
            <person name="Cheng J.-F."/>
            <person name="Hugenholtz P."/>
            <person name="Woyke T."/>
            <person name="Wu D."/>
            <person name="Gronow S."/>
            <person name="Wellnitz S."/>
            <person name="Brambilla E."/>
            <person name="Klenk H.-P."/>
            <person name="Eisen J.A."/>
        </authorList>
    </citation>
    <scope>NUCLEOTIDE SEQUENCE [LARGE SCALE GENOMIC DNA]</scope>
    <source>
        <strain evidence="2">DSM 12168 / CIP 105900 / DD5/3</strain>
    </source>
</reference>
<dbReference type="PANTHER" id="PTHR34822:SF1">
    <property type="entry name" value="GRPB FAMILY PROTEIN"/>
    <property type="match status" value="1"/>
</dbReference>
<dbReference type="InterPro" id="IPR007344">
    <property type="entry name" value="GrpB/CoaE"/>
</dbReference>
<gene>
    <name evidence="1" type="ordered locus">Trebr_1040</name>
</gene>
<dbReference type="Pfam" id="PF04229">
    <property type="entry name" value="GrpB"/>
    <property type="match status" value="1"/>
</dbReference>
<evidence type="ECO:0000313" key="2">
    <source>
        <dbReference type="Proteomes" id="UP000006546"/>
    </source>
</evidence>
<sequence>MSKRLSEMSTEELWQLFPIFLTAHQDCWEQWYSGEETALKKILPPNARINHIGSTSVNSIWAKPIIDILVEASTEADFECIKASLIDIGFTFMSRSSNRISFNKGYTENGFAEKVFHLHLRYVGDNDELYFRDYLREHTEIAKEYEKMKLELWKKYEHDRDGYTNAKTDFIAKYTEHAKQEYGSRYC</sequence>
<dbReference type="Gene3D" id="3.30.460.10">
    <property type="entry name" value="Beta Polymerase, domain 2"/>
    <property type="match status" value="1"/>
</dbReference>
<keyword evidence="2" id="KW-1185">Reference proteome</keyword>
<dbReference type="EMBL" id="CP002696">
    <property type="protein sequence ID" value="AEE16473.1"/>
    <property type="molecule type" value="Genomic_DNA"/>
</dbReference>
<dbReference type="RefSeq" id="WP_013758182.1">
    <property type="nucleotide sequence ID" value="NC_015500.1"/>
</dbReference>
<dbReference type="SUPFAM" id="SSF81301">
    <property type="entry name" value="Nucleotidyltransferase"/>
    <property type="match status" value="1"/>
</dbReference>
<protein>
    <recommendedName>
        <fullName evidence="3">GrpB family protein</fullName>
    </recommendedName>
</protein>
<dbReference type="Proteomes" id="UP000006546">
    <property type="component" value="Chromosome"/>
</dbReference>